<feature type="compositionally biased region" description="Basic and acidic residues" evidence="1">
    <location>
        <begin position="307"/>
        <end position="324"/>
    </location>
</feature>
<dbReference type="OrthoDB" id="10649693at2759"/>
<sequence length="360" mass="41073">MQHDTLQPLQGEQGEVEDITNIDPISYWLSKENTVSAMTDDQKPIMQHDTIQPLEREQCEVEDITNINPISYWLPEENTEPIMQHDTLQPLQGKGEQGEVEDITNIEPISYRLPEETTVSPMRDDQDLIMQHEALKPLQGEQSEMAYITNIEPISYELPEENTVTAMTDDQVDTSKPLHKYKGNAEDIIEAYPISYKLPESNTIYEVKNDKSLKMQLRAMKSSEEEQDKITNAKDAEKLQLTIEDRKEGWIEQPRKRDNGRQDKTTKTRGASLLRKIEVGTYNLQTKTVSLRATTQVVGEHPPNVNIDKEAEASGGNKERVRGENPMKEGEYTFGQAIKSTDTTSALDNDAVPYINFEFR</sequence>
<evidence type="ECO:0000313" key="2">
    <source>
        <dbReference type="EMBL" id="GFS42823.1"/>
    </source>
</evidence>
<dbReference type="EMBL" id="BJWL01000404">
    <property type="protein sequence ID" value="GFS42823.1"/>
    <property type="molecule type" value="Genomic_DNA"/>
</dbReference>
<comment type="caution">
    <text evidence="2">The sequence shown here is derived from an EMBL/GenBank/DDBJ whole genome shotgun (WGS) entry which is preliminary data.</text>
</comment>
<evidence type="ECO:0000256" key="1">
    <source>
        <dbReference type="SAM" id="MobiDB-lite"/>
    </source>
</evidence>
<protein>
    <submittedName>
        <fullName evidence="2">Uncharacterized protein</fullName>
    </submittedName>
</protein>
<feature type="region of interest" description="Disordered" evidence="1">
    <location>
        <begin position="300"/>
        <end position="324"/>
    </location>
</feature>
<dbReference type="AlphaFoldDB" id="A0A7J0DUF7"/>
<dbReference type="Proteomes" id="UP000585474">
    <property type="component" value="Unassembled WGS sequence"/>
</dbReference>
<gene>
    <name evidence="2" type="ORF">Acr_00g0081880</name>
</gene>
<name>A0A7J0DUF7_9ERIC</name>
<evidence type="ECO:0000313" key="3">
    <source>
        <dbReference type="Proteomes" id="UP000585474"/>
    </source>
</evidence>
<reference evidence="3" key="1">
    <citation type="submission" date="2019-07" db="EMBL/GenBank/DDBJ databases">
        <title>De Novo Assembly of kiwifruit Actinidia rufa.</title>
        <authorList>
            <person name="Sugita-Konishi S."/>
            <person name="Sato K."/>
            <person name="Mori E."/>
            <person name="Abe Y."/>
            <person name="Kisaki G."/>
            <person name="Hamano K."/>
            <person name="Suezawa K."/>
            <person name="Otani M."/>
            <person name="Fukuda T."/>
            <person name="Manabe T."/>
            <person name="Gomi K."/>
            <person name="Tabuchi M."/>
            <person name="Akimitsu K."/>
            <person name="Kataoka I."/>
        </authorList>
    </citation>
    <scope>NUCLEOTIDE SEQUENCE [LARGE SCALE GENOMIC DNA]</scope>
    <source>
        <strain evidence="3">cv. Fuchu</strain>
    </source>
</reference>
<keyword evidence="3" id="KW-1185">Reference proteome</keyword>
<proteinExistence type="predicted"/>
<organism evidence="2 3">
    <name type="scientific">Actinidia rufa</name>
    <dbReference type="NCBI Taxonomy" id="165716"/>
    <lineage>
        <taxon>Eukaryota</taxon>
        <taxon>Viridiplantae</taxon>
        <taxon>Streptophyta</taxon>
        <taxon>Embryophyta</taxon>
        <taxon>Tracheophyta</taxon>
        <taxon>Spermatophyta</taxon>
        <taxon>Magnoliopsida</taxon>
        <taxon>eudicotyledons</taxon>
        <taxon>Gunneridae</taxon>
        <taxon>Pentapetalae</taxon>
        <taxon>asterids</taxon>
        <taxon>Ericales</taxon>
        <taxon>Actinidiaceae</taxon>
        <taxon>Actinidia</taxon>
    </lineage>
</organism>
<accession>A0A7J0DUF7</accession>